<dbReference type="Gene3D" id="1.20.1170.10">
    <property type="match status" value="1"/>
</dbReference>
<dbReference type="PANTHER" id="PTHR18939:SF4">
    <property type="entry name" value="RIBOSOME-BINDING PROTEIN 1"/>
    <property type="match status" value="1"/>
</dbReference>
<proteinExistence type="predicted"/>
<feature type="region of interest" description="Disordered" evidence="1">
    <location>
        <begin position="131"/>
        <end position="173"/>
    </location>
</feature>
<feature type="region of interest" description="Disordered" evidence="1">
    <location>
        <begin position="1"/>
        <end position="66"/>
    </location>
</feature>
<dbReference type="AlphaFoldDB" id="A0A8W8IF91"/>
<dbReference type="GO" id="GO:0005789">
    <property type="term" value="C:endoplasmic reticulum membrane"/>
    <property type="evidence" value="ECO:0007669"/>
    <property type="project" value="TreeGrafter"/>
</dbReference>
<feature type="compositionally biased region" description="Basic and acidic residues" evidence="1">
    <location>
        <begin position="57"/>
        <end position="66"/>
    </location>
</feature>
<evidence type="ECO:0000313" key="2">
    <source>
        <dbReference type="EnsemblMetazoa" id="G13656.8:cds"/>
    </source>
</evidence>
<name>A0A8W8IF91_MAGGI</name>
<accession>A0A8W8IF91</accession>
<feature type="compositionally biased region" description="Low complexity" evidence="1">
    <location>
        <begin position="218"/>
        <end position="229"/>
    </location>
</feature>
<feature type="compositionally biased region" description="Polar residues" evidence="1">
    <location>
        <begin position="1"/>
        <end position="14"/>
    </location>
</feature>
<dbReference type="PANTHER" id="PTHR18939">
    <property type="entry name" value="RIBOSOME BINDING PROTEIN-1"/>
    <property type="match status" value="1"/>
</dbReference>
<protein>
    <recommendedName>
        <fullName evidence="4">Ribosome-binding protein 1</fullName>
    </recommendedName>
</protein>
<keyword evidence="3" id="KW-1185">Reference proteome</keyword>
<feature type="region of interest" description="Disordered" evidence="1">
    <location>
        <begin position="197"/>
        <end position="235"/>
    </location>
</feature>
<reference evidence="2" key="1">
    <citation type="submission" date="2022-08" db="UniProtKB">
        <authorList>
            <consortium name="EnsemblMetazoa"/>
        </authorList>
    </citation>
    <scope>IDENTIFICATION</scope>
    <source>
        <strain evidence="2">05x7-T-G4-1.051#20</strain>
    </source>
</reference>
<feature type="compositionally biased region" description="Polar residues" evidence="1">
    <location>
        <begin position="140"/>
        <end position="165"/>
    </location>
</feature>
<feature type="compositionally biased region" description="Basic and acidic residues" evidence="1">
    <location>
        <begin position="36"/>
        <end position="47"/>
    </location>
</feature>
<dbReference type="Proteomes" id="UP000005408">
    <property type="component" value="Unassembled WGS sequence"/>
</dbReference>
<organism evidence="2 3">
    <name type="scientific">Magallana gigas</name>
    <name type="common">Pacific oyster</name>
    <name type="synonym">Crassostrea gigas</name>
    <dbReference type="NCBI Taxonomy" id="29159"/>
    <lineage>
        <taxon>Eukaryota</taxon>
        <taxon>Metazoa</taxon>
        <taxon>Spiralia</taxon>
        <taxon>Lophotrochozoa</taxon>
        <taxon>Mollusca</taxon>
        <taxon>Bivalvia</taxon>
        <taxon>Autobranchia</taxon>
        <taxon>Pteriomorphia</taxon>
        <taxon>Ostreida</taxon>
        <taxon>Ostreoidea</taxon>
        <taxon>Ostreidae</taxon>
        <taxon>Magallana</taxon>
    </lineage>
</organism>
<feature type="compositionally biased region" description="Basic and acidic residues" evidence="1">
    <location>
        <begin position="197"/>
        <end position="213"/>
    </location>
</feature>
<dbReference type="EnsemblMetazoa" id="G13656.8">
    <property type="protein sequence ID" value="G13656.8:cds"/>
    <property type="gene ID" value="G13656"/>
</dbReference>
<dbReference type="InterPro" id="IPR040248">
    <property type="entry name" value="RRBP1"/>
</dbReference>
<evidence type="ECO:0008006" key="4">
    <source>
        <dbReference type="Google" id="ProtNLM"/>
    </source>
</evidence>
<evidence type="ECO:0000313" key="3">
    <source>
        <dbReference type="Proteomes" id="UP000005408"/>
    </source>
</evidence>
<sequence>SKNSQLQKQVGDSKSASSAQIAEAQSQVKSLQDKVTQLERENGELKSKASQSGSNDSRVRELEETNKKLQKQVEDYLAVLQTTESKLQQLENSVEGEERKWQDKAEALTVELQQAKDELATLKQDVEKFKNSDEAEKRISTLQSSVQQSNTADLSQQMQDIQSQLDSEKKKSKDLASQIVKLNGIIKTGQDAIHQEQELVTKLKQQLEEREKSPGTNSSSTASEASSPSDNGTSV</sequence>
<evidence type="ECO:0000256" key="1">
    <source>
        <dbReference type="SAM" id="MobiDB-lite"/>
    </source>
</evidence>
<feature type="compositionally biased region" description="Low complexity" evidence="1">
    <location>
        <begin position="15"/>
        <end position="27"/>
    </location>
</feature>